<dbReference type="STRING" id="76728.AQ490_18500"/>
<proteinExistence type="predicted"/>
<accession>A0A0T6LUJ3</accession>
<dbReference type="AlphaFoldDB" id="A0A0T6LUJ3"/>
<dbReference type="EMBL" id="LLZU01000010">
    <property type="protein sequence ID" value="KRV49702.1"/>
    <property type="molecule type" value="Genomic_DNA"/>
</dbReference>
<evidence type="ECO:0000313" key="1">
    <source>
        <dbReference type="EMBL" id="KRV49702.1"/>
    </source>
</evidence>
<dbReference type="RefSeq" id="WP_026220173.1">
    <property type="nucleotide sequence ID" value="NZ_LLZU01000010.1"/>
</dbReference>
<dbReference type="eggNOG" id="ENOG5033UK6">
    <property type="taxonomic scope" value="Bacteria"/>
</dbReference>
<keyword evidence="2" id="KW-1185">Reference proteome</keyword>
<gene>
    <name evidence="1" type="ORF">AQ490_18500</name>
</gene>
<dbReference type="Proteomes" id="UP000050867">
    <property type="component" value="Unassembled WGS sequence"/>
</dbReference>
<dbReference type="InterPro" id="IPR058154">
    <property type="entry name" value="Bxb1_TTP-like"/>
</dbReference>
<protein>
    <submittedName>
        <fullName evidence="1">Phage tail protein</fullName>
    </submittedName>
</protein>
<dbReference type="OrthoDB" id="4130395at2"/>
<name>A0A0T6LUJ3_WENVI</name>
<sequence length="192" mass="21331">MPGMNPNEIRVAGTGRVLTAPLGSSVPTDVTTAWSAEWRDLGYTTTDGVKFNKKDKIDPVDTWQSVSPARFVYSDRDLTVKFQLLQFNEDTLPFFFGGDAVEETSAGSQVYRYQVVAEPKEDERMLGVEFSDGNQITYRFVIRRGQVTETEEFQLIRTAAVKLGVTFTALAVDNATPLATWLMNDPAFAPTS</sequence>
<organism evidence="1 2">
    <name type="scientific">Wenjunlia vitaminophila</name>
    <name type="common">Streptomyces vitaminophilus</name>
    <dbReference type="NCBI Taxonomy" id="76728"/>
    <lineage>
        <taxon>Bacteria</taxon>
        <taxon>Bacillati</taxon>
        <taxon>Actinomycetota</taxon>
        <taxon>Actinomycetes</taxon>
        <taxon>Kitasatosporales</taxon>
        <taxon>Streptomycetaceae</taxon>
        <taxon>Wenjunlia</taxon>
    </lineage>
</organism>
<comment type="caution">
    <text evidence="1">The sequence shown here is derived from an EMBL/GenBank/DDBJ whole genome shotgun (WGS) entry which is preliminary data.</text>
</comment>
<dbReference type="Pfam" id="PF25681">
    <property type="entry name" value="Phage_TTP_17"/>
    <property type="match status" value="1"/>
</dbReference>
<evidence type="ECO:0000313" key="2">
    <source>
        <dbReference type="Proteomes" id="UP000050867"/>
    </source>
</evidence>
<reference evidence="1 2" key="1">
    <citation type="submission" date="2015-10" db="EMBL/GenBank/DDBJ databases">
        <title>Draft genome sequence of pyrrolomycin-producing Streptomyces vitaminophilus.</title>
        <authorList>
            <person name="Graham D.E."/>
            <person name="Mahan K.M."/>
            <person name="Klingeman D.M."/>
            <person name="Hettich R.L."/>
            <person name="Parry R.J."/>
        </authorList>
    </citation>
    <scope>NUCLEOTIDE SEQUENCE [LARGE SCALE GENOMIC DNA]</scope>
    <source>
        <strain evidence="1 2">ATCC 31673</strain>
    </source>
</reference>